<comment type="caution">
    <text evidence="1">The sequence shown here is derived from an EMBL/GenBank/DDBJ whole genome shotgun (WGS) entry which is preliminary data.</text>
</comment>
<sequence>MTKEVVDLAIRSENIQEEKDVTALVLNKLTAPLPPQELKLKDFSHLSNINLADPSVNVSGQTDPTIGADYFFSTLLPGQVVDPNSKIIAQNSIFGFLVSGKLPGEYSNSDTAFNINIYNVNVDNELKRSCEKEEILESKIDLLSSEVQVHKTLHTSFCGSQTANTPQFTTTNEIRVKTNLTISSKSFPALHDPTLVKNTMLRMGGQRRNSSRPLQFKHPTILLTIKQAPCLPQIFTHYIYMSHHICYPMCSILPGGNP</sequence>
<evidence type="ECO:0000313" key="2">
    <source>
        <dbReference type="Proteomes" id="UP000499080"/>
    </source>
</evidence>
<proteinExistence type="predicted"/>
<dbReference type="EMBL" id="BGPR01000452">
    <property type="protein sequence ID" value="GBM21065.1"/>
    <property type="molecule type" value="Genomic_DNA"/>
</dbReference>
<accession>A0A4Y2DZJ1</accession>
<keyword evidence="2" id="KW-1185">Reference proteome</keyword>
<protein>
    <submittedName>
        <fullName evidence="1">Uncharacterized protein</fullName>
    </submittedName>
</protein>
<gene>
    <name evidence="1" type="ORF">AVEN_5778_1</name>
</gene>
<evidence type="ECO:0000313" key="1">
    <source>
        <dbReference type="EMBL" id="GBM21065.1"/>
    </source>
</evidence>
<organism evidence="1 2">
    <name type="scientific">Araneus ventricosus</name>
    <name type="common">Orbweaver spider</name>
    <name type="synonym">Epeira ventricosa</name>
    <dbReference type="NCBI Taxonomy" id="182803"/>
    <lineage>
        <taxon>Eukaryota</taxon>
        <taxon>Metazoa</taxon>
        <taxon>Ecdysozoa</taxon>
        <taxon>Arthropoda</taxon>
        <taxon>Chelicerata</taxon>
        <taxon>Arachnida</taxon>
        <taxon>Araneae</taxon>
        <taxon>Araneomorphae</taxon>
        <taxon>Entelegynae</taxon>
        <taxon>Araneoidea</taxon>
        <taxon>Araneidae</taxon>
        <taxon>Araneus</taxon>
    </lineage>
</organism>
<reference evidence="1 2" key="1">
    <citation type="journal article" date="2019" name="Sci. Rep.">
        <title>Orb-weaving spider Araneus ventricosus genome elucidates the spidroin gene catalogue.</title>
        <authorList>
            <person name="Kono N."/>
            <person name="Nakamura H."/>
            <person name="Ohtoshi R."/>
            <person name="Moran D.A.P."/>
            <person name="Shinohara A."/>
            <person name="Yoshida Y."/>
            <person name="Fujiwara M."/>
            <person name="Mori M."/>
            <person name="Tomita M."/>
            <person name="Arakawa K."/>
        </authorList>
    </citation>
    <scope>NUCLEOTIDE SEQUENCE [LARGE SCALE GENOMIC DNA]</scope>
</reference>
<dbReference type="OrthoDB" id="8055525at2759"/>
<name>A0A4Y2DZJ1_ARAVE</name>
<dbReference type="AlphaFoldDB" id="A0A4Y2DZJ1"/>
<dbReference type="Proteomes" id="UP000499080">
    <property type="component" value="Unassembled WGS sequence"/>
</dbReference>